<evidence type="ECO:0000313" key="4">
    <source>
        <dbReference type="Proteomes" id="UP001232584"/>
    </source>
</evidence>
<gene>
    <name evidence="3" type="ORF">QOZ92_001024</name>
</gene>
<feature type="transmembrane region" description="Helical" evidence="1">
    <location>
        <begin position="156"/>
        <end position="176"/>
    </location>
</feature>
<feature type="transmembrane region" description="Helical" evidence="1">
    <location>
        <begin position="6"/>
        <end position="32"/>
    </location>
</feature>
<keyword evidence="1" id="KW-1133">Transmembrane helix</keyword>
<evidence type="ECO:0000313" key="3">
    <source>
        <dbReference type="EMBL" id="MDQ0555911.1"/>
    </source>
</evidence>
<keyword evidence="3" id="KW-0645">Protease</keyword>
<dbReference type="InterPro" id="IPR003675">
    <property type="entry name" value="Rce1/LyrA-like_dom"/>
</dbReference>
<feature type="transmembrane region" description="Helical" evidence="1">
    <location>
        <begin position="95"/>
        <end position="117"/>
    </location>
</feature>
<feature type="transmembrane region" description="Helical" evidence="1">
    <location>
        <begin position="53"/>
        <end position="75"/>
    </location>
</feature>
<sequence>MSDNTIYLIGQFANTISEIVLFSSIPFLWYIISKKKFKGAFKYLGLKKTNKQNYFQALKITSLAYIFSFSVIVIIKLIQGDVSLNPLESAYNSRIIIFIISLILFGMKAAISEEILFRGFLGKRLIYKFGFLKGNILQSIIFMMVHIFSFSKLPTLEAILFLINSAIIGFVFGYIMDKKCDGSILPAMICHGAVNITTAIIVNII</sequence>
<dbReference type="Proteomes" id="UP001232584">
    <property type="component" value="Unassembled WGS sequence"/>
</dbReference>
<dbReference type="GO" id="GO:0008233">
    <property type="term" value="F:peptidase activity"/>
    <property type="evidence" value="ECO:0007669"/>
    <property type="project" value="UniProtKB-KW"/>
</dbReference>
<dbReference type="Pfam" id="PF02517">
    <property type="entry name" value="Rce1-like"/>
    <property type="match status" value="1"/>
</dbReference>
<name>A0ABU0MYH8_9FIRM</name>
<dbReference type="GO" id="GO:0006508">
    <property type="term" value="P:proteolysis"/>
    <property type="evidence" value="ECO:0007669"/>
    <property type="project" value="UniProtKB-KW"/>
</dbReference>
<feature type="transmembrane region" description="Helical" evidence="1">
    <location>
        <begin position="129"/>
        <end position="150"/>
    </location>
</feature>
<proteinExistence type="predicted"/>
<comment type="caution">
    <text evidence="3">The sequence shown here is derived from an EMBL/GenBank/DDBJ whole genome shotgun (WGS) entry which is preliminary data.</text>
</comment>
<keyword evidence="1" id="KW-0812">Transmembrane</keyword>
<keyword evidence="3" id="KW-0378">Hydrolase</keyword>
<evidence type="ECO:0000256" key="1">
    <source>
        <dbReference type="SAM" id="Phobius"/>
    </source>
</evidence>
<keyword evidence="1" id="KW-0472">Membrane</keyword>
<feature type="transmembrane region" description="Helical" evidence="1">
    <location>
        <begin position="183"/>
        <end position="204"/>
    </location>
</feature>
<dbReference type="RefSeq" id="WP_307504053.1">
    <property type="nucleotide sequence ID" value="NZ_BAAACE010000014.1"/>
</dbReference>
<evidence type="ECO:0000259" key="2">
    <source>
        <dbReference type="Pfam" id="PF02517"/>
    </source>
</evidence>
<keyword evidence="4" id="KW-1185">Reference proteome</keyword>
<protein>
    <submittedName>
        <fullName evidence="3">Membrane protease YdiL (CAAX protease family)</fullName>
    </submittedName>
</protein>
<organism evidence="3 4">
    <name type="scientific">Paraclostridium ghonii</name>
    <dbReference type="NCBI Taxonomy" id="29358"/>
    <lineage>
        <taxon>Bacteria</taxon>
        <taxon>Bacillati</taxon>
        <taxon>Bacillota</taxon>
        <taxon>Clostridia</taxon>
        <taxon>Peptostreptococcales</taxon>
        <taxon>Peptostreptococcaceae</taxon>
        <taxon>Paraclostridium</taxon>
    </lineage>
</organism>
<dbReference type="EMBL" id="JAUSWG010000003">
    <property type="protein sequence ID" value="MDQ0555911.1"/>
    <property type="molecule type" value="Genomic_DNA"/>
</dbReference>
<feature type="domain" description="CAAX prenyl protease 2/Lysostaphin resistance protein A-like" evidence="2">
    <location>
        <begin position="98"/>
        <end position="196"/>
    </location>
</feature>
<accession>A0ABU0MYH8</accession>
<reference evidence="3 4" key="1">
    <citation type="submission" date="2023-07" db="EMBL/GenBank/DDBJ databases">
        <title>Genomic Encyclopedia of Type Strains, Phase IV (KMG-IV): sequencing the most valuable type-strain genomes for metagenomic binning, comparative biology and taxonomic classification.</title>
        <authorList>
            <person name="Goeker M."/>
        </authorList>
    </citation>
    <scope>NUCLEOTIDE SEQUENCE [LARGE SCALE GENOMIC DNA]</scope>
    <source>
        <strain evidence="3 4">DSM 15049</strain>
    </source>
</reference>